<proteinExistence type="predicted"/>
<name>A0A1B8GBL1_9PEZI</name>
<dbReference type="GeneID" id="28842224"/>
<evidence type="ECO:0000313" key="3">
    <source>
        <dbReference type="Proteomes" id="UP000091956"/>
    </source>
</evidence>
<organism evidence="2 3">
    <name type="scientific">Pseudogymnoascus verrucosus</name>
    <dbReference type="NCBI Taxonomy" id="342668"/>
    <lineage>
        <taxon>Eukaryota</taxon>
        <taxon>Fungi</taxon>
        <taxon>Dikarya</taxon>
        <taxon>Ascomycota</taxon>
        <taxon>Pezizomycotina</taxon>
        <taxon>Leotiomycetes</taxon>
        <taxon>Thelebolales</taxon>
        <taxon>Thelebolaceae</taxon>
        <taxon>Pseudogymnoascus</taxon>
    </lineage>
</organism>
<dbReference type="Proteomes" id="UP000091956">
    <property type="component" value="Unassembled WGS sequence"/>
</dbReference>
<feature type="transmembrane region" description="Helical" evidence="1">
    <location>
        <begin position="72"/>
        <end position="90"/>
    </location>
</feature>
<keyword evidence="3" id="KW-1185">Reference proteome</keyword>
<dbReference type="RefSeq" id="XP_018126946.1">
    <property type="nucleotide sequence ID" value="XM_018278257.1"/>
</dbReference>
<sequence>MAHLLRVYTCLFFRGQSRHSSEEAENAKRISTEIKIVSGSVQGTRDSIEMRFAQVAASIAEAYSLAMETKMVLLPLLLLPLLLLSPLLLLTTTTTTTITAISTPQPTLSRPPGRSLTFFRVVKTYPIEPNTRRMHTLPSHNTSCPHYPQCPELGCSYLPLMMVSC</sequence>
<evidence type="ECO:0000256" key="1">
    <source>
        <dbReference type="SAM" id="Phobius"/>
    </source>
</evidence>
<evidence type="ECO:0000313" key="2">
    <source>
        <dbReference type="EMBL" id="OBT93213.1"/>
    </source>
</evidence>
<gene>
    <name evidence="2" type="ORF">VE01_08838</name>
</gene>
<keyword evidence="1" id="KW-1133">Transmembrane helix</keyword>
<dbReference type="AlphaFoldDB" id="A0A1B8GBL1"/>
<reference evidence="2 3" key="1">
    <citation type="submission" date="2016-03" db="EMBL/GenBank/DDBJ databases">
        <title>Comparative genomics of Pseudogymnoascus destructans, the fungus causing white-nose syndrome of bats.</title>
        <authorList>
            <person name="Palmer J.M."/>
            <person name="Drees K.P."/>
            <person name="Foster J.T."/>
            <person name="Lindner D.L."/>
        </authorList>
    </citation>
    <scope>NUCLEOTIDE SEQUENCE [LARGE SCALE GENOMIC DNA]</scope>
    <source>
        <strain evidence="2 3">UAMH 10579</strain>
    </source>
</reference>
<keyword evidence="1" id="KW-0472">Membrane</keyword>
<dbReference type="EMBL" id="KV460256">
    <property type="protein sequence ID" value="OBT93213.1"/>
    <property type="molecule type" value="Genomic_DNA"/>
</dbReference>
<protein>
    <submittedName>
        <fullName evidence="2">Uncharacterized protein</fullName>
    </submittedName>
</protein>
<reference evidence="3" key="2">
    <citation type="journal article" date="2018" name="Nat. Commun.">
        <title>Extreme sensitivity to ultraviolet light in the fungal pathogen causing white-nose syndrome of bats.</title>
        <authorList>
            <person name="Palmer J.M."/>
            <person name="Drees K.P."/>
            <person name="Foster J.T."/>
            <person name="Lindner D.L."/>
        </authorList>
    </citation>
    <scope>NUCLEOTIDE SEQUENCE [LARGE SCALE GENOMIC DNA]</scope>
    <source>
        <strain evidence="3">UAMH 10579</strain>
    </source>
</reference>
<accession>A0A1B8GBL1</accession>
<keyword evidence="1" id="KW-0812">Transmembrane</keyword>